<dbReference type="AlphaFoldDB" id="A0A4Y9ZLG9"/>
<evidence type="ECO:0000313" key="3">
    <source>
        <dbReference type="Proteomes" id="UP000298061"/>
    </source>
</evidence>
<evidence type="ECO:0000313" key="2">
    <source>
        <dbReference type="EMBL" id="TFY75134.1"/>
    </source>
</evidence>
<dbReference type="OrthoDB" id="2839137at2759"/>
<reference evidence="2 3" key="1">
    <citation type="submission" date="2019-02" db="EMBL/GenBank/DDBJ databases">
        <title>Genome sequencing of the rare red list fungi Hericium alpestre (H. flagellum).</title>
        <authorList>
            <person name="Buettner E."/>
            <person name="Kellner H."/>
        </authorList>
    </citation>
    <scope>NUCLEOTIDE SEQUENCE [LARGE SCALE GENOMIC DNA]</scope>
    <source>
        <strain evidence="2 3">DSM 108284</strain>
    </source>
</reference>
<evidence type="ECO:0000256" key="1">
    <source>
        <dbReference type="SAM" id="MobiDB-lite"/>
    </source>
</evidence>
<feature type="region of interest" description="Disordered" evidence="1">
    <location>
        <begin position="1"/>
        <end position="62"/>
    </location>
</feature>
<feature type="compositionally biased region" description="Polar residues" evidence="1">
    <location>
        <begin position="1"/>
        <end position="12"/>
    </location>
</feature>
<gene>
    <name evidence="2" type="ORF">EWM64_g8878</name>
</gene>
<keyword evidence="3" id="KW-1185">Reference proteome</keyword>
<proteinExistence type="predicted"/>
<organism evidence="2 3">
    <name type="scientific">Hericium alpestre</name>
    <dbReference type="NCBI Taxonomy" id="135208"/>
    <lineage>
        <taxon>Eukaryota</taxon>
        <taxon>Fungi</taxon>
        <taxon>Dikarya</taxon>
        <taxon>Basidiomycota</taxon>
        <taxon>Agaricomycotina</taxon>
        <taxon>Agaricomycetes</taxon>
        <taxon>Russulales</taxon>
        <taxon>Hericiaceae</taxon>
        <taxon>Hericium</taxon>
    </lineage>
</organism>
<name>A0A4Y9ZLG9_9AGAM</name>
<accession>A0A4Y9ZLG9</accession>
<comment type="caution">
    <text evidence="2">The sequence shown here is derived from an EMBL/GenBank/DDBJ whole genome shotgun (WGS) entry which is preliminary data.</text>
</comment>
<dbReference type="Proteomes" id="UP000298061">
    <property type="component" value="Unassembled WGS sequence"/>
</dbReference>
<dbReference type="EMBL" id="SFCI01001704">
    <property type="protein sequence ID" value="TFY75134.1"/>
    <property type="molecule type" value="Genomic_DNA"/>
</dbReference>
<protein>
    <submittedName>
        <fullName evidence="2">Uncharacterized protein</fullName>
    </submittedName>
</protein>
<sequence length="356" mass="39828">MFTSQAFTQSRDVNADLSHTAKHGPRPASRPVASSLSRHSSPDETVPSTESTQERRRIGTKPRRCTITTLDPAQLDSSCFLDLSGATNLYIYDHAAPEAPRVLRVIYTTTISGQHKFPPDTHGFLYFHPDAHNPLQSQIRFRVTRDRNPTRSFSSGHDLTYGSGFTWHIPLVIAAKNPNLRDLLVRDGLIDDVLLAELQARPPSDLDSHRLKRAMSVLDQPFILDFTNRTLSLVVRVAGQVRRYYIYGPLTCYQAKGAFPVHEAGSALCRLERSTLPQHAGRRIVVMRLLKVLQPPKLRSDLPLTCSVSVPAEGKLFAFRRRVWYRNADKPGKSAEILQLLYDAPDDGEPASGQLS</sequence>